<dbReference type="InterPro" id="IPR010768">
    <property type="entry name" value="GATase1-like"/>
</dbReference>
<dbReference type="Pfam" id="PF07090">
    <property type="entry name" value="GATase1_like"/>
    <property type="match status" value="1"/>
</dbReference>
<dbReference type="Gene3D" id="3.40.50.410">
    <property type="entry name" value="von Willebrand factor, type A domain"/>
    <property type="match status" value="1"/>
</dbReference>
<name>A0A2S8GAB6_9BACT</name>
<accession>A0A2S8GAB6</accession>
<dbReference type="Pfam" id="PF00092">
    <property type="entry name" value="VWA"/>
    <property type="match status" value="1"/>
</dbReference>
<evidence type="ECO:0000313" key="4">
    <source>
        <dbReference type="EMBL" id="PQO41398.1"/>
    </source>
</evidence>
<dbReference type="Proteomes" id="UP000237819">
    <property type="component" value="Unassembled WGS sequence"/>
</dbReference>
<dbReference type="SUPFAM" id="SSF53300">
    <property type="entry name" value="vWA-like"/>
    <property type="match status" value="2"/>
</dbReference>
<keyword evidence="2" id="KW-0812">Transmembrane</keyword>
<dbReference type="OrthoDB" id="9781333at2"/>
<feature type="domain" description="VWFA" evidence="3">
    <location>
        <begin position="70"/>
        <end position="213"/>
    </location>
</feature>
<evidence type="ECO:0000256" key="2">
    <source>
        <dbReference type="SAM" id="Phobius"/>
    </source>
</evidence>
<comment type="caution">
    <text evidence="4">The sequence shown here is derived from an EMBL/GenBank/DDBJ whole genome shotgun (WGS) entry which is preliminary data.</text>
</comment>
<organism evidence="4 5">
    <name type="scientific">Blastopirellula marina</name>
    <dbReference type="NCBI Taxonomy" id="124"/>
    <lineage>
        <taxon>Bacteria</taxon>
        <taxon>Pseudomonadati</taxon>
        <taxon>Planctomycetota</taxon>
        <taxon>Planctomycetia</taxon>
        <taxon>Pirellulales</taxon>
        <taxon>Pirellulaceae</taxon>
        <taxon>Blastopirellula</taxon>
    </lineage>
</organism>
<keyword evidence="2" id="KW-0472">Membrane</keyword>
<sequence>MFGIDIAFNKPAWLWLLLTLPLLWYFSFRSLAGLGPVRRLMALGLRSAVLVMLIFALAEAQFLRVSQRLTVIYVLDQSLSIPEDQRAAMAQYVAKEVKKHRQPSRGDRAGVIVFGREGAIEVPPYEDDVPIGRRRLIGLDHIKQDATNLEAALKLAQASFSEDEAKRVVVVTDGNQTLGDAQPIARSLASAGIGVDVAPIELSSRSEVAVEKVTLPDDIRKGEPIRTSVVINNMTEPTADNDGVVKGKLVVLRRAGKDEEVLAEQPVDLPPGKKVLTFEHVIDRPDFYTYEARFVPDDRTDDSMPQNNIATAFTHVRGKGNVLLIEDWTTPGEYSVLVDRLRLNNLEVDVMPTNELFTSLAELQRYDCVILAGTPRSSGAEAGDLASFSDQQIEVLVRNTQQMGCGLVMLGGPQAFGAGGWANTDLEKAMPVDFTIKDAKVVPVGALAMLMHASELPQGNYWQKVIAREALQALGNSDYCGLIHYANTDQWLWTSNGNGLIRVGPNRPGMLAKMSRMTPGDMPQFDPSLQMALRAFNQLPPNEVAVKHMIIISDGDPSPANPLTLSAIAKAGIKITTVAIGTHGPANSLELKKIATATGGKYYEVTNPKALPRIYQREARRIAQPLVKDHPGMVPLERYPHEITTGIDGFPSFDGYVMTSVKDNPLVDVALIAPDPAQHPENATLLATWTYGLGRTAVFTSDAGHRWTNQWTGWDGYDKFYTQMIRWAMRPSGNEGKFTIASEAKDGKVKVVVTAIDQDDQYLNFLNISGNAVDPRMETKDFRLEQVAPGRYIGEFPADESGSYFLSLVPGPGQAPLRTGVNVPYSAEFRQQFTNYNLLESLAALEPAGGEKGEVIQGRMALGRVDDLLEVDTFRHNLARAVSSQPIWPLLMVICAIAFFHDVFIRRVTIGLQWLAPAVKYVGRAFGFGKEEKQDDRLERLRMSKEKVASDIDQRRASARFESDAAAPEAGDAVGEELSSAEPRITPKRTSPQAKPTESEEDNYTSRLLKAKQKERKRQTRPGDSSPPSQE</sequence>
<evidence type="ECO:0000256" key="1">
    <source>
        <dbReference type="SAM" id="MobiDB-lite"/>
    </source>
</evidence>
<dbReference type="RefSeq" id="WP_105339222.1">
    <property type="nucleotide sequence ID" value="NZ_PUHZ01000026.1"/>
</dbReference>
<dbReference type="InterPro" id="IPR029062">
    <property type="entry name" value="Class_I_gatase-like"/>
</dbReference>
<dbReference type="Gene3D" id="2.60.40.10">
    <property type="entry name" value="Immunoglobulins"/>
    <property type="match status" value="1"/>
</dbReference>
<dbReference type="Gene3D" id="3.40.50.880">
    <property type="match status" value="2"/>
</dbReference>
<gene>
    <name evidence="4" type="ORF">C5Y93_30240</name>
</gene>
<feature type="transmembrane region" description="Helical" evidence="2">
    <location>
        <begin position="12"/>
        <end position="28"/>
    </location>
</feature>
<keyword evidence="2" id="KW-1133">Transmembrane helix</keyword>
<dbReference type="SUPFAM" id="SSF52317">
    <property type="entry name" value="Class I glutamine amidotransferase-like"/>
    <property type="match status" value="1"/>
</dbReference>
<dbReference type="CDD" id="cd00198">
    <property type="entry name" value="vWFA"/>
    <property type="match status" value="1"/>
</dbReference>
<evidence type="ECO:0000313" key="5">
    <source>
        <dbReference type="Proteomes" id="UP000237819"/>
    </source>
</evidence>
<feature type="transmembrane region" description="Helical" evidence="2">
    <location>
        <begin position="40"/>
        <end position="58"/>
    </location>
</feature>
<feature type="compositionally biased region" description="Basic residues" evidence="1">
    <location>
        <begin position="1009"/>
        <end position="1020"/>
    </location>
</feature>
<feature type="region of interest" description="Disordered" evidence="1">
    <location>
        <begin position="952"/>
        <end position="1031"/>
    </location>
</feature>
<feature type="compositionally biased region" description="Polar residues" evidence="1">
    <location>
        <begin position="1022"/>
        <end position="1031"/>
    </location>
</feature>
<dbReference type="PANTHER" id="PTHR37947:SF2">
    <property type="entry name" value="VON WILLEBRAND FACTOR TYPE A"/>
    <property type="match status" value="1"/>
</dbReference>
<dbReference type="PANTHER" id="PTHR37947">
    <property type="entry name" value="BLL2462 PROTEIN"/>
    <property type="match status" value="1"/>
</dbReference>
<dbReference type="PROSITE" id="PS50234">
    <property type="entry name" value="VWFA"/>
    <property type="match status" value="1"/>
</dbReference>
<proteinExistence type="predicted"/>
<protein>
    <recommendedName>
        <fullName evidence="3">VWFA domain-containing protein</fullName>
    </recommendedName>
</protein>
<feature type="compositionally biased region" description="Basic and acidic residues" evidence="1">
    <location>
        <begin position="952"/>
        <end position="963"/>
    </location>
</feature>
<evidence type="ECO:0000259" key="3">
    <source>
        <dbReference type="PROSITE" id="PS50234"/>
    </source>
</evidence>
<dbReference type="SMART" id="SM00327">
    <property type="entry name" value="VWA"/>
    <property type="match status" value="2"/>
</dbReference>
<dbReference type="InterPro" id="IPR002035">
    <property type="entry name" value="VWF_A"/>
</dbReference>
<dbReference type="InterPro" id="IPR036465">
    <property type="entry name" value="vWFA_dom_sf"/>
</dbReference>
<reference evidence="4 5" key="1">
    <citation type="submission" date="2018-02" db="EMBL/GenBank/DDBJ databases">
        <title>Comparative genomes isolates from brazilian mangrove.</title>
        <authorList>
            <person name="Araujo J.E."/>
            <person name="Taketani R.G."/>
            <person name="Silva M.C.P."/>
            <person name="Loureco M.V."/>
            <person name="Andreote F.D."/>
        </authorList>
    </citation>
    <scope>NUCLEOTIDE SEQUENCE [LARGE SCALE GENOMIC DNA]</scope>
    <source>
        <strain evidence="4 5">Nap-Phe MGV</strain>
    </source>
</reference>
<dbReference type="Pfam" id="PF13519">
    <property type="entry name" value="VWA_2"/>
    <property type="match status" value="1"/>
</dbReference>
<dbReference type="AlphaFoldDB" id="A0A2S8GAB6"/>
<dbReference type="InterPro" id="IPR013783">
    <property type="entry name" value="Ig-like_fold"/>
</dbReference>
<dbReference type="EMBL" id="PUHZ01000026">
    <property type="protein sequence ID" value="PQO41398.1"/>
    <property type="molecule type" value="Genomic_DNA"/>
</dbReference>